<keyword evidence="8" id="KW-1185">Reference proteome</keyword>
<organism evidence="7 8">
    <name type="scientific">Streptomyces acidicola</name>
    <dbReference type="NCBI Taxonomy" id="2596892"/>
    <lineage>
        <taxon>Bacteria</taxon>
        <taxon>Bacillati</taxon>
        <taxon>Actinomycetota</taxon>
        <taxon>Actinomycetes</taxon>
        <taxon>Kitasatosporales</taxon>
        <taxon>Streptomycetaceae</taxon>
        <taxon>Streptomyces</taxon>
    </lineage>
</organism>
<dbReference type="AlphaFoldDB" id="A0A5N8WJK9"/>
<dbReference type="InterPro" id="IPR051794">
    <property type="entry name" value="PG_Endopeptidase_C40"/>
</dbReference>
<proteinExistence type="inferred from homology"/>
<dbReference type="GO" id="GO:0006508">
    <property type="term" value="P:proteolysis"/>
    <property type="evidence" value="ECO:0007669"/>
    <property type="project" value="UniProtKB-KW"/>
</dbReference>
<feature type="domain" description="NlpC/P60" evidence="6">
    <location>
        <begin position="228"/>
        <end position="346"/>
    </location>
</feature>
<keyword evidence="3" id="KW-0378">Hydrolase</keyword>
<evidence type="ECO:0000256" key="3">
    <source>
        <dbReference type="ARBA" id="ARBA00022801"/>
    </source>
</evidence>
<dbReference type="SUPFAM" id="SSF54001">
    <property type="entry name" value="Cysteine proteinases"/>
    <property type="match status" value="1"/>
</dbReference>
<dbReference type="PROSITE" id="PS51935">
    <property type="entry name" value="NLPC_P60"/>
    <property type="match status" value="1"/>
</dbReference>
<dbReference type="PANTHER" id="PTHR47359:SF3">
    <property type="entry name" value="NLP_P60 DOMAIN-CONTAINING PROTEIN-RELATED"/>
    <property type="match status" value="1"/>
</dbReference>
<evidence type="ECO:0000256" key="1">
    <source>
        <dbReference type="ARBA" id="ARBA00007074"/>
    </source>
</evidence>
<feature type="region of interest" description="Disordered" evidence="5">
    <location>
        <begin position="174"/>
        <end position="227"/>
    </location>
</feature>
<comment type="caution">
    <text evidence="7">The sequence shown here is derived from an EMBL/GenBank/DDBJ whole genome shotgun (WGS) entry which is preliminary data.</text>
</comment>
<dbReference type="GO" id="GO:0008234">
    <property type="term" value="F:cysteine-type peptidase activity"/>
    <property type="evidence" value="ECO:0007669"/>
    <property type="project" value="UniProtKB-KW"/>
</dbReference>
<feature type="compositionally biased region" description="Pro residues" evidence="5">
    <location>
        <begin position="86"/>
        <end position="95"/>
    </location>
</feature>
<dbReference type="InterPro" id="IPR038765">
    <property type="entry name" value="Papain-like_cys_pep_sf"/>
</dbReference>
<reference evidence="7 8" key="1">
    <citation type="submission" date="2019-09" db="EMBL/GenBank/DDBJ databases">
        <authorList>
            <person name="Duangmal K."/>
            <person name="Teo W.F.A."/>
            <person name="Lipun K."/>
        </authorList>
    </citation>
    <scope>NUCLEOTIDE SEQUENCE [LARGE SCALE GENOMIC DNA]</scope>
    <source>
        <strain evidence="7 8">K1PN6</strain>
    </source>
</reference>
<dbReference type="InterPro" id="IPR000064">
    <property type="entry name" value="NLP_P60_dom"/>
</dbReference>
<dbReference type="EMBL" id="VMNX01000002">
    <property type="protein sequence ID" value="MPY47417.1"/>
    <property type="molecule type" value="Genomic_DNA"/>
</dbReference>
<dbReference type="Gene3D" id="3.90.1720.10">
    <property type="entry name" value="endopeptidase domain like (from Nostoc punctiforme)"/>
    <property type="match status" value="1"/>
</dbReference>
<feature type="region of interest" description="Disordered" evidence="5">
    <location>
        <begin position="80"/>
        <end position="152"/>
    </location>
</feature>
<dbReference type="Pfam" id="PF00877">
    <property type="entry name" value="NLPC_P60"/>
    <property type="match status" value="1"/>
</dbReference>
<feature type="compositionally biased region" description="Low complexity" evidence="5">
    <location>
        <begin position="124"/>
        <end position="152"/>
    </location>
</feature>
<evidence type="ECO:0000256" key="2">
    <source>
        <dbReference type="ARBA" id="ARBA00022670"/>
    </source>
</evidence>
<evidence type="ECO:0000313" key="8">
    <source>
        <dbReference type="Proteomes" id="UP000373149"/>
    </source>
</evidence>
<evidence type="ECO:0000313" key="7">
    <source>
        <dbReference type="EMBL" id="MPY47417.1"/>
    </source>
</evidence>
<accession>A0A5N8WJK9</accession>
<gene>
    <name evidence="7" type="ORF">FPZ41_01940</name>
</gene>
<comment type="similarity">
    <text evidence="1">Belongs to the peptidase C40 family.</text>
</comment>
<sequence length="346" mass="35277">MGLAGSEPSRDEVRQRVNSLYDHAESATETFNATRARTARSFDRIAPAGRGTRRDSDAGVDAITQQWFDAGRTLLGPTVRAVLPPDRMPPPPPMAPSTQLTEGRPAGPAVPPRQLESSRSIPELPAAPAPSLAPQSPLAPAGTTAGPALALDAPPAATAPAMLTAAVAAPPEQPQFLPLPASESLSQQGVGGATLPAAPPATLPTVNAPISEGAPAESPLPEPVPAAGGRGLATVAFARAQTGKPCVWGATGPDSYDCSSLTQAAWRTVGVDLPRAAQDQAFAGRPVSLTSLLPGDLVFFHADAHHVGLFTGDGTVIHAPAPGRVVREEPISAVGEEPVHSAVRPA</sequence>
<name>A0A5N8WJK9_9ACTN</name>
<dbReference type="PANTHER" id="PTHR47359">
    <property type="entry name" value="PEPTIDOGLYCAN DL-ENDOPEPTIDASE CWLO"/>
    <property type="match status" value="1"/>
</dbReference>
<protein>
    <submittedName>
        <fullName evidence="7">NlpC/P60 family protein</fullName>
    </submittedName>
</protein>
<keyword evidence="2" id="KW-0645">Protease</keyword>
<dbReference type="Proteomes" id="UP000373149">
    <property type="component" value="Unassembled WGS sequence"/>
</dbReference>
<evidence type="ECO:0000259" key="6">
    <source>
        <dbReference type="PROSITE" id="PS51935"/>
    </source>
</evidence>
<keyword evidence="4" id="KW-0788">Thiol protease</keyword>
<evidence type="ECO:0000256" key="4">
    <source>
        <dbReference type="ARBA" id="ARBA00022807"/>
    </source>
</evidence>
<evidence type="ECO:0000256" key="5">
    <source>
        <dbReference type="SAM" id="MobiDB-lite"/>
    </source>
</evidence>